<feature type="compositionally biased region" description="Basic and acidic residues" evidence="1">
    <location>
        <begin position="182"/>
        <end position="196"/>
    </location>
</feature>
<dbReference type="KEGG" id="fcy:FRACYDRAFT_252198"/>
<evidence type="ECO:0000313" key="3">
    <source>
        <dbReference type="EMBL" id="OEU07073.1"/>
    </source>
</evidence>
<name>A0A1E7ENC9_9STRA</name>
<feature type="compositionally biased region" description="Low complexity" evidence="1">
    <location>
        <begin position="228"/>
        <end position="240"/>
    </location>
</feature>
<protein>
    <recommendedName>
        <fullName evidence="2">USP8 dimerisation domain-containing protein</fullName>
    </recommendedName>
</protein>
<feature type="region of interest" description="Disordered" evidence="1">
    <location>
        <begin position="378"/>
        <end position="408"/>
    </location>
</feature>
<evidence type="ECO:0000259" key="2">
    <source>
        <dbReference type="Pfam" id="PF08969"/>
    </source>
</evidence>
<dbReference type="Gene3D" id="1.20.58.80">
    <property type="entry name" value="Phosphotransferase system, lactose/cellobiose-type IIA subunit"/>
    <property type="match status" value="1"/>
</dbReference>
<dbReference type="AlphaFoldDB" id="A0A1E7ENC9"/>
<evidence type="ECO:0000256" key="1">
    <source>
        <dbReference type="SAM" id="MobiDB-lite"/>
    </source>
</evidence>
<dbReference type="Proteomes" id="UP000095751">
    <property type="component" value="Unassembled WGS sequence"/>
</dbReference>
<reference evidence="3 4" key="1">
    <citation type="submission" date="2016-09" db="EMBL/GenBank/DDBJ databases">
        <title>Extensive genetic diversity and differential bi-allelic expression allows diatom success in the polar Southern Ocean.</title>
        <authorList>
            <consortium name="DOE Joint Genome Institute"/>
            <person name="Mock T."/>
            <person name="Otillar R.P."/>
            <person name="Strauss J."/>
            <person name="Dupont C."/>
            <person name="Frickenhaus S."/>
            <person name="Maumus F."/>
            <person name="Mcmullan M."/>
            <person name="Sanges R."/>
            <person name="Schmutz J."/>
            <person name="Toseland A."/>
            <person name="Valas R."/>
            <person name="Veluchamy A."/>
            <person name="Ward B.J."/>
            <person name="Allen A."/>
            <person name="Barry K."/>
            <person name="Falciatore A."/>
            <person name="Ferrante M."/>
            <person name="Fortunato A.E."/>
            <person name="Gloeckner G."/>
            <person name="Gruber A."/>
            <person name="Hipkin R."/>
            <person name="Janech M."/>
            <person name="Kroth P."/>
            <person name="Leese F."/>
            <person name="Lindquist E."/>
            <person name="Lyon B.R."/>
            <person name="Martin J."/>
            <person name="Mayer C."/>
            <person name="Parker M."/>
            <person name="Quesneville H."/>
            <person name="Raymond J."/>
            <person name="Uhlig C."/>
            <person name="Valentin K.U."/>
            <person name="Worden A.Z."/>
            <person name="Armbrust E.V."/>
            <person name="Bowler C."/>
            <person name="Green B."/>
            <person name="Moulton V."/>
            <person name="Van Oosterhout C."/>
            <person name="Grigoriev I."/>
        </authorList>
    </citation>
    <scope>NUCLEOTIDE SEQUENCE [LARGE SCALE GENOMIC DNA]</scope>
    <source>
        <strain evidence="3 4">CCMP1102</strain>
    </source>
</reference>
<feature type="compositionally biased region" description="Polar residues" evidence="1">
    <location>
        <begin position="384"/>
        <end position="398"/>
    </location>
</feature>
<feature type="domain" description="USP8 dimerisation" evidence="2">
    <location>
        <begin position="53"/>
        <end position="142"/>
    </location>
</feature>
<gene>
    <name evidence="3" type="ORF">FRACYDRAFT_252198</name>
</gene>
<proteinExistence type="predicted"/>
<feature type="compositionally biased region" description="Basic residues" evidence="1">
    <location>
        <begin position="197"/>
        <end position="212"/>
    </location>
</feature>
<feature type="compositionally biased region" description="Basic and acidic residues" evidence="1">
    <location>
        <begin position="469"/>
        <end position="483"/>
    </location>
</feature>
<dbReference type="InParanoid" id="A0A1E7ENC9"/>
<dbReference type="EMBL" id="KV784392">
    <property type="protein sequence ID" value="OEU07073.1"/>
    <property type="molecule type" value="Genomic_DNA"/>
</dbReference>
<evidence type="ECO:0000313" key="4">
    <source>
        <dbReference type="Proteomes" id="UP000095751"/>
    </source>
</evidence>
<sequence>MRNSYSSSNSARSRGGIFTSVSSSFATSTSTAPSSLNSSVSFSRRRALKDADSANQVRVVDSYPLSKYMTVAQRLFGYFEQAYESLHLDEAYVYGMRFAQLALTNLPKHREWMAGGVVEEDLKSQIAKVLSRLEIIKWRMDKEESMKLRTKILAQAEEEVRLQNQFSREQEQRINVMSADEDVNKHDSTEKVDKSAGKKAKGRLRKFLRMPKRAGSVAAKSNNDIENSSLSSLSSGGSQSRAQYEQQQVKSNINRNAFVRATSPVLVESNPTRYTIEQYPIVNEVTLKLQSSQTPSLLNLQSDYHHTTYNTTYGDTSIQQKSQIYRKEKEGVIEERELFNSSSRVVESVQVPLPLSSSQQSPDTTTAIAFRCPTADISDEGIDMTSSSVDATQTSSDEGNGEGVKEVLSSSSSKIVKTKDRVLAGITHQLLSIHREKDLNLYELVLEEMRDKISCIYVGHHDIFESSYRNDDEDRTTEKDRNVHSLPSAATEDTEEKSVENENTEVYPWTDKDPVSAPSKSPKNKDIFNSFDAFDDFLSTAFDDQIDDDVGDDDEESYMEFTVIEEEYTLTEEIDEIKEDLEEDEEESYTEYTVVEEGVKSSDFEKIERAKVLDDLTGSPRCVTSEKLELQNDKSSGNKFPTMSVDVSPSIIDDDNMTYITMDPWLEELDGNSSNHRYQTE</sequence>
<dbReference type="Pfam" id="PF08969">
    <property type="entry name" value="USP8_dimer"/>
    <property type="match status" value="1"/>
</dbReference>
<feature type="region of interest" description="Disordered" evidence="1">
    <location>
        <begin position="469"/>
        <end position="523"/>
    </location>
</feature>
<accession>A0A1E7ENC9</accession>
<dbReference type="InterPro" id="IPR015063">
    <property type="entry name" value="USP8_dimer"/>
</dbReference>
<feature type="region of interest" description="Disordered" evidence="1">
    <location>
        <begin position="180"/>
        <end position="248"/>
    </location>
</feature>
<organism evidence="3 4">
    <name type="scientific">Fragilariopsis cylindrus CCMP1102</name>
    <dbReference type="NCBI Taxonomy" id="635003"/>
    <lineage>
        <taxon>Eukaryota</taxon>
        <taxon>Sar</taxon>
        <taxon>Stramenopiles</taxon>
        <taxon>Ochrophyta</taxon>
        <taxon>Bacillariophyta</taxon>
        <taxon>Bacillariophyceae</taxon>
        <taxon>Bacillariophycidae</taxon>
        <taxon>Bacillariales</taxon>
        <taxon>Bacillariaceae</taxon>
        <taxon>Fragilariopsis</taxon>
    </lineage>
</organism>
<dbReference type="OrthoDB" id="10665948at2759"/>
<keyword evidence="4" id="KW-1185">Reference proteome</keyword>